<gene>
    <name evidence="9" type="ORF">OLMES_0595</name>
</gene>
<evidence type="ECO:0000256" key="2">
    <source>
        <dbReference type="ARBA" id="ARBA00010145"/>
    </source>
</evidence>
<feature type="transmembrane region" description="Helical" evidence="8">
    <location>
        <begin position="204"/>
        <end position="221"/>
    </location>
</feature>
<evidence type="ECO:0000256" key="6">
    <source>
        <dbReference type="ARBA" id="ARBA00022989"/>
    </source>
</evidence>
<keyword evidence="3" id="KW-0813">Transport</keyword>
<comment type="subcellular location">
    <subcellularLocation>
        <location evidence="1">Cell membrane</location>
        <topology evidence="1">Multi-pass membrane protein</topology>
    </subcellularLocation>
</comment>
<dbReference type="GO" id="GO:0005886">
    <property type="term" value="C:plasma membrane"/>
    <property type="evidence" value="ECO:0007669"/>
    <property type="project" value="UniProtKB-SubCell"/>
</dbReference>
<evidence type="ECO:0000256" key="7">
    <source>
        <dbReference type="ARBA" id="ARBA00023136"/>
    </source>
</evidence>
<feature type="transmembrane region" description="Helical" evidence="8">
    <location>
        <begin position="290"/>
        <end position="313"/>
    </location>
</feature>
<feature type="transmembrane region" description="Helical" evidence="8">
    <location>
        <begin position="6"/>
        <end position="29"/>
    </location>
</feature>
<sequence>MPHFLELLSFAGGITLPCFIIVFIGWWLRYRTIIDDRFIEIGSRLIFTIALPLLLFLSITESPVFELVRPQQVIYGLLATIAAVLLLWIVATMSGMEAALKGVFVQGSFRGNMGIIGLALCQNMYGAEGLAIGSILLAFLTILYNILSIIVLTVAASQGKSRIHWLRIGTDIVKNPLIIAITVALIAARLNLQLPDILAQSARYFAQLTLPLALLCVGGAISFKRLWQSSTTAYWTIANKLIILPFGMTLVGYALGLDGILLGTLFLMFASPTATVSFIMVKVIGGDDKLAANIVATTTVLSIGTISAGILLFRMLGWV</sequence>
<dbReference type="Gene3D" id="1.20.1530.20">
    <property type="match status" value="1"/>
</dbReference>
<dbReference type="AlphaFoldDB" id="A0A1Y0I2H2"/>
<accession>A0A1Y0I2H2</accession>
<dbReference type="KEGG" id="ome:OLMES_0595"/>
<evidence type="ECO:0000256" key="5">
    <source>
        <dbReference type="ARBA" id="ARBA00022692"/>
    </source>
</evidence>
<dbReference type="Proteomes" id="UP000196027">
    <property type="component" value="Chromosome"/>
</dbReference>
<reference evidence="9 10" key="1">
    <citation type="submission" date="2017-05" db="EMBL/GenBank/DDBJ databases">
        <title>Genomic insights into alkan degradation activity of Oleiphilus messinensis.</title>
        <authorList>
            <person name="Kozyavkin S.A."/>
            <person name="Slesarev A.I."/>
            <person name="Golyshin P.N."/>
            <person name="Korzhenkov A."/>
            <person name="Golyshina O.N."/>
            <person name="Toshchakov S.V."/>
        </authorList>
    </citation>
    <scope>NUCLEOTIDE SEQUENCE [LARGE SCALE GENOMIC DNA]</scope>
    <source>
        <strain evidence="9 10">ME102</strain>
    </source>
</reference>
<feature type="transmembrane region" description="Helical" evidence="8">
    <location>
        <begin position="260"/>
        <end position="281"/>
    </location>
</feature>
<evidence type="ECO:0000313" key="9">
    <source>
        <dbReference type="EMBL" id="ARU54698.1"/>
    </source>
</evidence>
<evidence type="ECO:0000256" key="8">
    <source>
        <dbReference type="SAM" id="Phobius"/>
    </source>
</evidence>
<organism evidence="9 10">
    <name type="scientific">Oleiphilus messinensis</name>
    <dbReference type="NCBI Taxonomy" id="141451"/>
    <lineage>
        <taxon>Bacteria</taxon>
        <taxon>Pseudomonadati</taxon>
        <taxon>Pseudomonadota</taxon>
        <taxon>Gammaproteobacteria</taxon>
        <taxon>Oceanospirillales</taxon>
        <taxon>Oleiphilaceae</taxon>
        <taxon>Oleiphilus</taxon>
    </lineage>
</organism>
<comment type="similarity">
    <text evidence="2">Belongs to the auxin efflux carrier (TC 2.A.69) family.</text>
</comment>
<keyword evidence="5 8" id="KW-0812">Transmembrane</keyword>
<feature type="transmembrane region" description="Helical" evidence="8">
    <location>
        <begin position="41"/>
        <end position="60"/>
    </location>
</feature>
<proteinExistence type="inferred from homology"/>
<keyword evidence="4" id="KW-1003">Cell membrane</keyword>
<keyword evidence="7 8" id="KW-0472">Membrane</keyword>
<evidence type="ECO:0000256" key="1">
    <source>
        <dbReference type="ARBA" id="ARBA00004651"/>
    </source>
</evidence>
<dbReference type="OrthoDB" id="9786439at2"/>
<name>A0A1Y0I2H2_9GAMM</name>
<dbReference type="PANTHER" id="PTHR36838:SF4">
    <property type="entry name" value="AUXIN EFFLUX CARRIER FAMILY PROTEIN"/>
    <property type="match status" value="1"/>
</dbReference>
<keyword evidence="10" id="KW-1185">Reference proteome</keyword>
<feature type="transmembrane region" description="Helical" evidence="8">
    <location>
        <begin position="131"/>
        <end position="155"/>
    </location>
</feature>
<dbReference type="PANTHER" id="PTHR36838">
    <property type="entry name" value="AUXIN EFFLUX CARRIER FAMILY PROTEIN"/>
    <property type="match status" value="1"/>
</dbReference>
<dbReference type="EMBL" id="CP021425">
    <property type="protein sequence ID" value="ARU54698.1"/>
    <property type="molecule type" value="Genomic_DNA"/>
</dbReference>
<dbReference type="InterPro" id="IPR004776">
    <property type="entry name" value="Mem_transp_PIN-like"/>
</dbReference>
<feature type="transmembrane region" description="Helical" evidence="8">
    <location>
        <begin position="72"/>
        <end position="91"/>
    </location>
</feature>
<feature type="transmembrane region" description="Helical" evidence="8">
    <location>
        <begin position="176"/>
        <end position="192"/>
    </location>
</feature>
<keyword evidence="6 8" id="KW-1133">Transmembrane helix</keyword>
<dbReference type="GO" id="GO:0055085">
    <property type="term" value="P:transmembrane transport"/>
    <property type="evidence" value="ECO:0007669"/>
    <property type="project" value="InterPro"/>
</dbReference>
<dbReference type="Pfam" id="PF03547">
    <property type="entry name" value="Mem_trans"/>
    <property type="match status" value="1"/>
</dbReference>
<dbReference type="RefSeq" id="WP_087459872.1">
    <property type="nucleotide sequence ID" value="NZ_CP021425.1"/>
</dbReference>
<protein>
    <submittedName>
        <fullName evidence="9">AEC family permease</fullName>
    </submittedName>
</protein>
<evidence type="ECO:0000256" key="3">
    <source>
        <dbReference type="ARBA" id="ARBA00022448"/>
    </source>
</evidence>
<evidence type="ECO:0000256" key="4">
    <source>
        <dbReference type="ARBA" id="ARBA00022475"/>
    </source>
</evidence>
<feature type="transmembrane region" description="Helical" evidence="8">
    <location>
        <begin position="233"/>
        <end position="254"/>
    </location>
</feature>
<dbReference type="InterPro" id="IPR038770">
    <property type="entry name" value="Na+/solute_symporter_sf"/>
</dbReference>
<evidence type="ECO:0000313" key="10">
    <source>
        <dbReference type="Proteomes" id="UP000196027"/>
    </source>
</evidence>